<dbReference type="AlphaFoldDB" id="A0A7I8IEJ5"/>
<feature type="domain" description="GST C-terminal" evidence="6">
    <location>
        <begin position="89"/>
        <end position="217"/>
    </location>
</feature>
<dbReference type="GO" id="GO:0006749">
    <property type="term" value="P:glutathione metabolic process"/>
    <property type="evidence" value="ECO:0007669"/>
    <property type="project" value="TreeGrafter"/>
</dbReference>
<comment type="catalytic activity">
    <reaction evidence="4">
        <text>RX + glutathione = an S-substituted glutathione + a halide anion + H(+)</text>
        <dbReference type="Rhea" id="RHEA:16437"/>
        <dbReference type="ChEBI" id="CHEBI:15378"/>
        <dbReference type="ChEBI" id="CHEBI:16042"/>
        <dbReference type="ChEBI" id="CHEBI:17792"/>
        <dbReference type="ChEBI" id="CHEBI:57925"/>
        <dbReference type="ChEBI" id="CHEBI:90779"/>
        <dbReference type="EC" id="2.5.1.18"/>
    </reaction>
</comment>
<dbReference type="OrthoDB" id="422574at2759"/>
<dbReference type="InterPro" id="IPR004045">
    <property type="entry name" value="Glutathione_S-Trfase_N"/>
</dbReference>
<dbReference type="PANTHER" id="PTHR43900">
    <property type="entry name" value="GLUTATHIONE S-TRANSFERASE RHO"/>
    <property type="match status" value="1"/>
</dbReference>
<evidence type="ECO:0000256" key="4">
    <source>
        <dbReference type="ARBA" id="ARBA00047960"/>
    </source>
</evidence>
<dbReference type="GO" id="GO:0005737">
    <property type="term" value="C:cytoplasm"/>
    <property type="evidence" value="ECO:0007669"/>
    <property type="project" value="TreeGrafter"/>
</dbReference>
<evidence type="ECO:0000313" key="7">
    <source>
        <dbReference type="EMBL" id="CAA2616359.1"/>
    </source>
</evidence>
<gene>
    <name evidence="7" type="ORF">SI7747_02002581</name>
    <name evidence="8" type="ORF">SI8410_02002770</name>
</gene>
<dbReference type="GO" id="GO:0043295">
    <property type="term" value="F:glutathione binding"/>
    <property type="evidence" value="ECO:0007669"/>
    <property type="project" value="TreeGrafter"/>
</dbReference>
<dbReference type="FunFam" id="3.40.30.10:FF:000016">
    <property type="entry name" value="Glutathione S-transferase F2"/>
    <property type="match status" value="1"/>
</dbReference>
<dbReference type="Proteomes" id="UP000663760">
    <property type="component" value="Chromosome 2"/>
</dbReference>
<reference evidence="7" key="1">
    <citation type="submission" date="2019-12" db="EMBL/GenBank/DDBJ databases">
        <authorList>
            <person name="Scholz U."/>
            <person name="Mascher M."/>
            <person name="Fiebig A."/>
        </authorList>
    </citation>
    <scope>NUCLEOTIDE SEQUENCE</scope>
</reference>
<dbReference type="PROSITE" id="PS50404">
    <property type="entry name" value="GST_NTER"/>
    <property type="match status" value="1"/>
</dbReference>
<organism evidence="7">
    <name type="scientific">Spirodela intermedia</name>
    <name type="common">Intermediate duckweed</name>
    <dbReference type="NCBI Taxonomy" id="51605"/>
    <lineage>
        <taxon>Eukaryota</taxon>
        <taxon>Viridiplantae</taxon>
        <taxon>Streptophyta</taxon>
        <taxon>Embryophyta</taxon>
        <taxon>Tracheophyta</taxon>
        <taxon>Spermatophyta</taxon>
        <taxon>Magnoliopsida</taxon>
        <taxon>Liliopsida</taxon>
        <taxon>Araceae</taxon>
        <taxon>Lemnoideae</taxon>
        <taxon>Spirodela</taxon>
    </lineage>
</organism>
<dbReference type="InterPro" id="IPR040079">
    <property type="entry name" value="Glutathione_S-Trfase"/>
</dbReference>
<dbReference type="EC" id="2.5.1.18" evidence="2"/>
<dbReference type="EMBL" id="LR746265">
    <property type="protein sequence ID" value="CAA7391473.1"/>
    <property type="molecule type" value="Genomic_DNA"/>
</dbReference>
<dbReference type="GO" id="GO:0009635">
    <property type="term" value="P:response to herbicide"/>
    <property type="evidence" value="ECO:0007669"/>
    <property type="project" value="UniProtKB-ARBA"/>
</dbReference>
<proteinExistence type="inferred from homology"/>
<keyword evidence="9" id="KW-1185">Reference proteome</keyword>
<dbReference type="InterPro" id="IPR010987">
    <property type="entry name" value="Glutathione-S-Trfase_C-like"/>
</dbReference>
<dbReference type="Gene3D" id="1.20.1050.10">
    <property type="match status" value="1"/>
</dbReference>
<accession>A0A7I8IEJ5</accession>
<dbReference type="FunFam" id="1.20.1050.10:FF:000004">
    <property type="entry name" value="Glutathione S-transferase F2"/>
    <property type="match status" value="1"/>
</dbReference>
<dbReference type="Pfam" id="PF02798">
    <property type="entry name" value="GST_N"/>
    <property type="match status" value="1"/>
</dbReference>
<protein>
    <recommendedName>
        <fullName evidence="2">glutathione transferase</fullName>
        <ecNumber evidence="2">2.5.1.18</ecNumber>
    </recommendedName>
</protein>
<evidence type="ECO:0000256" key="3">
    <source>
        <dbReference type="ARBA" id="ARBA00022679"/>
    </source>
</evidence>
<comment type="similarity">
    <text evidence="1">Belongs to the GST superfamily. Phi family.</text>
</comment>
<dbReference type="SFLD" id="SFLDG00358">
    <property type="entry name" value="Main_(cytGST)"/>
    <property type="match status" value="1"/>
</dbReference>
<dbReference type="Pfam" id="PF00043">
    <property type="entry name" value="GST_C"/>
    <property type="match status" value="1"/>
</dbReference>
<dbReference type="PANTHER" id="PTHR43900:SF79">
    <property type="entry name" value="GLUTATHIONE S-TRANSFERASE"/>
    <property type="match status" value="1"/>
</dbReference>
<evidence type="ECO:0000256" key="1">
    <source>
        <dbReference type="ARBA" id="ARBA00010128"/>
    </source>
</evidence>
<dbReference type="Gene3D" id="3.40.30.10">
    <property type="entry name" value="Glutaredoxin"/>
    <property type="match status" value="1"/>
</dbReference>
<keyword evidence="3" id="KW-0808">Transferase</keyword>
<dbReference type="SFLD" id="SFLDS00019">
    <property type="entry name" value="Glutathione_Transferase_(cytos"/>
    <property type="match status" value="1"/>
</dbReference>
<dbReference type="InterPro" id="IPR036282">
    <property type="entry name" value="Glutathione-S-Trfase_C_sf"/>
</dbReference>
<dbReference type="InterPro" id="IPR036249">
    <property type="entry name" value="Thioredoxin-like_sf"/>
</dbReference>
<feature type="domain" description="GST N-terminal" evidence="5">
    <location>
        <begin position="2"/>
        <end position="83"/>
    </location>
</feature>
<sequence>MASVKIFGSPTSTDMARVLTCLFEKELHFQLVRVDAFHIKEHQLETLKIQPNRLGATFEHGDITLTDSREIIRYVAKNFPKREELLGPGMLERASVEYWLKMEENLFEPASSALLNLAFPVNMPLEHDMDELYECKKDLAEVLDMYEKQLWETKYLAGDKFSLADLSHLPNTQKLMTTECASLFKSRKKVSQWWTDISSRPSWKRVMAMQAKSPEVA</sequence>
<evidence type="ECO:0000313" key="8">
    <source>
        <dbReference type="EMBL" id="CAA7391473.1"/>
    </source>
</evidence>
<dbReference type="InterPro" id="IPR004046">
    <property type="entry name" value="GST_C"/>
</dbReference>
<dbReference type="PROSITE" id="PS50405">
    <property type="entry name" value="GST_CTER"/>
    <property type="match status" value="1"/>
</dbReference>
<evidence type="ECO:0000259" key="5">
    <source>
        <dbReference type="PROSITE" id="PS50404"/>
    </source>
</evidence>
<evidence type="ECO:0000313" key="9">
    <source>
        <dbReference type="Proteomes" id="UP000663760"/>
    </source>
</evidence>
<dbReference type="SUPFAM" id="SSF47616">
    <property type="entry name" value="GST C-terminal domain-like"/>
    <property type="match status" value="1"/>
</dbReference>
<name>A0A7I8IEJ5_SPIIN</name>
<evidence type="ECO:0000256" key="2">
    <source>
        <dbReference type="ARBA" id="ARBA00012452"/>
    </source>
</evidence>
<dbReference type="SUPFAM" id="SSF52833">
    <property type="entry name" value="Thioredoxin-like"/>
    <property type="match status" value="1"/>
</dbReference>
<evidence type="ECO:0000259" key="6">
    <source>
        <dbReference type="PROSITE" id="PS50405"/>
    </source>
</evidence>
<dbReference type="GO" id="GO:0004364">
    <property type="term" value="F:glutathione transferase activity"/>
    <property type="evidence" value="ECO:0007669"/>
    <property type="project" value="UniProtKB-EC"/>
</dbReference>
<dbReference type="EMBL" id="LR743589">
    <property type="protein sequence ID" value="CAA2616359.1"/>
    <property type="molecule type" value="Genomic_DNA"/>
</dbReference>